<feature type="short sequence motif" description="Q motif" evidence="6">
    <location>
        <begin position="5"/>
        <end position="33"/>
    </location>
</feature>
<dbReference type="CDD" id="cd00268">
    <property type="entry name" value="DEADc"/>
    <property type="match status" value="1"/>
</dbReference>
<dbReference type="Gene3D" id="3.40.50.300">
    <property type="entry name" value="P-loop containing nucleotide triphosphate hydrolases"/>
    <property type="match status" value="2"/>
</dbReference>
<comment type="function">
    <text evidence="5">DEAD-box RNA helicase involved in the assembly of the 50S ribosomal subunit. Has an RNA-dependent ATPase activity, which is specific for 23S rRNA, and a 3' to 5' RNA helicase activity that uses the energy of ATP hydrolysis to destabilize and unwind short rRNA duplexes.</text>
</comment>
<evidence type="ECO:0000256" key="5">
    <source>
        <dbReference type="HAMAP-Rule" id="MF_00965"/>
    </source>
</evidence>
<evidence type="ECO:0000313" key="10">
    <source>
        <dbReference type="EMBL" id="SFP97283.1"/>
    </source>
</evidence>
<dbReference type="OrthoDB" id="9805696at2"/>
<comment type="domain">
    <text evidence="5">Contains an N-terminal domain that binds non-specifically to RNA and a C-terminal domain that binds specifically and tightly to hairpin 92 of 23S rRNA.</text>
</comment>
<dbReference type="GO" id="GO:0005829">
    <property type="term" value="C:cytosol"/>
    <property type="evidence" value="ECO:0007669"/>
    <property type="project" value="TreeGrafter"/>
</dbReference>
<keyword evidence="5" id="KW-0963">Cytoplasm</keyword>
<dbReference type="PROSITE" id="PS51195">
    <property type="entry name" value="Q_MOTIF"/>
    <property type="match status" value="1"/>
</dbReference>
<dbReference type="CDD" id="cd18787">
    <property type="entry name" value="SF2_C_DEAD"/>
    <property type="match status" value="1"/>
</dbReference>
<dbReference type="GO" id="GO:0016887">
    <property type="term" value="F:ATP hydrolysis activity"/>
    <property type="evidence" value="ECO:0007669"/>
    <property type="project" value="RHEA"/>
</dbReference>
<comment type="catalytic activity">
    <reaction evidence="5">
        <text>ATP + H2O = ADP + phosphate + H(+)</text>
        <dbReference type="Rhea" id="RHEA:13065"/>
        <dbReference type="ChEBI" id="CHEBI:15377"/>
        <dbReference type="ChEBI" id="CHEBI:15378"/>
        <dbReference type="ChEBI" id="CHEBI:30616"/>
        <dbReference type="ChEBI" id="CHEBI:43474"/>
        <dbReference type="ChEBI" id="CHEBI:456216"/>
        <dbReference type="EC" id="3.6.4.13"/>
    </reaction>
</comment>
<name>A0A1I5UPS6_9LACT</name>
<dbReference type="InterPro" id="IPR028619">
    <property type="entry name" value="DEAD_helicase_DbpA"/>
</dbReference>
<keyword evidence="5" id="KW-0694">RNA-binding</keyword>
<dbReference type="Gene3D" id="3.30.70.330">
    <property type="match status" value="1"/>
</dbReference>
<dbReference type="InterPro" id="IPR012677">
    <property type="entry name" value="Nucleotide-bd_a/b_plait_sf"/>
</dbReference>
<evidence type="ECO:0000259" key="8">
    <source>
        <dbReference type="PROSITE" id="PS51194"/>
    </source>
</evidence>
<comment type="similarity">
    <text evidence="5">Belongs to the DEAD box helicase family. DbpA subfamily.</text>
</comment>
<evidence type="ECO:0000259" key="9">
    <source>
        <dbReference type="PROSITE" id="PS51195"/>
    </source>
</evidence>
<feature type="domain" description="Helicase ATP-binding" evidence="7">
    <location>
        <begin position="36"/>
        <end position="206"/>
    </location>
</feature>
<sequence length="483" mass="54994">MNKQKSFKDFAVSDEIVEALTDLRYFHPTTVQEEVIPVALKNEDIIVEAQTGSGKTVSYGVPLVEKVEWAENKPQALVLTPTRELAMQVKEDLTNIGRFKRVKAAAIFGKASFKKQQLELKQKNHIVVGTPGRLLDHLQKGTINVDKVRYLVLDEADEMLNMGFIEQVEAIIEYIPKDRQTLLFSATMPKEVARLAAFYMKEETTSIKIEASEINKSTIHQSFVKVQEEDKERQLLNLLTVENPDNCMIFCNTQAAVNEVYAYLNKAGLPIDKLHGGMYQDDRFEVMKEFKEGRFRYLVATDVAARGIDVDNVTHVINYDVPVEKESFIHRTGRTGRAGKAGLALTMVTPKEMSWWREIREYAQQDFEEVPLPNARLVQRHQNAFDEKIAKRPPLKRPREKDLNKNITKVYFNGGKKKKLRAVDFVGTIAKIPGINAEDIGIITIQESSTYVEILNGKGQYVIDAMKDRTIKGKQLKVYKAKK</sequence>
<accession>A0A1I5UPS6</accession>
<dbReference type="InterPro" id="IPR011545">
    <property type="entry name" value="DEAD/DEAH_box_helicase_dom"/>
</dbReference>
<evidence type="ECO:0000256" key="1">
    <source>
        <dbReference type="ARBA" id="ARBA00022741"/>
    </source>
</evidence>
<keyword evidence="4 5" id="KW-0067">ATP-binding</keyword>
<dbReference type="SMART" id="SM00487">
    <property type="entry name" value="DEXDc"/>
    <property type="match status" value="1"/>
</dbReference>
<evidence type="ECO:0000256" key="6">
    <source>
        <dbReference type="PROSITE-ProRule" id="PRU00552"/>
    </source>
</evidence>
<keyword evidence="2 5" id="KW-0378">Hydrolase</keyword>
<dbReference type="HAMAP" id="MF_00965">
    <property type="entry name" value="DEAD_helicase_DbpA"/>
    <property type="match status" value="1"/>
</dbReference>
<dbReference type="EC" id="3.6.4.13" evidence="5"/>
<evidence type="ECO:0000256" key="4">
    <source>
        <dbReference type="ARBA" id="ARBA00022840"/>
    </source>
</evidence>
<dbReference type="GO" id="GO:0034458">
    <property type="term" value="F:3'-5' RNA helicase activity"/>
    <property type="evidence" value="ECO:0007669"/>
    <property type="project" value="UniProtKB-UniRule"/>
</dbReference>
<dbReference type="InterPro" id="IPR027417">
    <property type="entry name" value="P-loop_NTPase"/>
</dbReference>
<dbReference type="AlphaFoldDB" id="A0A1I5UPS6"/>
<dbReference type="InterPro" id="IPR014001">
    <property type="entry name" value="Helicase_ATP-bd"/>
</dbReference>
<dbReference type="CDD" id="cd12500">
    <property type="entry name" value="RRM_BsYxiN_like"/>
    <property type="match status" value="1"/>
</dbReference>
<dbReference type="PROSITE" id="PS51194">
    <property type="entry name" value="HELICASE_CTER"/>
    <property type="match status" value="1"/>
</dbReference>
<keyword evidence="1 5" id="KW-0547">Nucleotide-binding</keyword>
<protein>
    <recommendedName>
        <fullName evidence="5">ATP-dependent RNA helicase DbpA</fullName>
        <ecNumber evidence="5">3.6.4.13</ecNumber>
    </recommendedName>
</protein>
<dbReference type="Pfam" id="PF00271">
    <property type="entry name" value="Helicase_C"/>
    <property type="match status" value="1"/>
</dbReference>
<dbReference type="Pfam" id="PF00270">
    <property type="entry name" value="DEAD"/>
    <property type="match status" value="1"/>
</dbReference>
<evidence type="ECO:0000313" key="11">
    <source>
        <dbReference type="Proteomes" id="UP000199136"/>
    </source>
</evidence>
<evidence type="ECO:0000256" key="3">
    <source>
        <dbReference type="ARBA" id="ARBA00022806"/>
    </source>
</evidence>
<dbReference type="GO" id="GO:0003723">
    <property type="term" value="F:RNA binding"/>
    <property type="evidence" value="ECO:0007669"/>
    <property type="project" value="UniProtKB-UniRule"/>
</dbReference>
<organism evidence="10 11">
    <name type="scientific">Desemzia incerta</name>
    <dbReference type="NCBI Taxonomy" id="82801"/>
    <lineage>
        <taxon>Bacteria</taxon>
        <taxon>Bacillati</taxon>
        <taxon>Bacillota</taxon>
        <taxon>Bacilli</taxon>
        <taxon>Lactobacillales</taxon>
        <taxon>Carnobacteriaceae</taxon>
        <taxon>Desemzia</taxon>
    </lineage>
</organism>
<feature type="region of interest" description="Involved in 23S rRNA binding" evidence="5">
    <location>
        <begin position="408"/>
        <end position="483"/>
    </location>
</feature>
<reference evidence="10 11" key="1">
    <citation type="submission" date="2016-10" db="EMBL/GenBank/DDBJ databases">
        <authorList>
            <person name="de Groot N.N."/>
        </authorList>
    </citation>
    <scope>NUCLEOTIDE SEQUENCE [LARGE SCALE GENOMIC DNA]</scope>
    <source>
        <strain evidence="10 11">DSM 20581</strain>
    </source>
</reference>
<keyword evidence="11" id="KW-1185">Reference proteome</keyword>
<dbReference type="InterPro" id="IPR014014">
    <property type="entry name" value="RNA_helicase_DEAD_Q_motif"/>
</dbReference>
<keyword evidence="5" id="KW-0690">Ribosome biogenesis</keyword>
<dbReference type="InterPro" id="IPR001650">
    <property type="entry name" value="Helicase_C-like"/>
</dbReference>
<gene>
    <name evidence="5" type="primary">dbpA</name>
    <name evidence="10" type="ORF">SAMN04488506_0123</name>
</gene>
<dbReference type="SUPFAM" id="SSF52540">
    <property type="entry name" value="P-loop containing nucleoside triphosphate hydrolases"/>
    <property type="match status" value="1"/>
</dbReference>
<dbReference type="InterPro" id="IPR050079">
    <property type="entry name" value="DEAD_box_RNA_helicase"/>
</dbReference>
<dbReference type="PROSITE" id="PS00039">
    <property type="entry name" value="DEAD_ATP_HELICASE"/>
    <property type="match status" value="1"/>
</dbReference>
<feature type="domain" description="Helicase C-terminal" evidence="8">
    <location>
        <begin position="218"/>
        <end position="378"/>
    </location>
</feature>
<dbReference type="PROSITE" id="PS51192">
    <property type="entry name" value="HELICASE_ATP_BIND_1"/>
    <property type="match status" value="1"/>
</dbReference>
<dbReference type="Proteomes" id="UP000199136">
    <property type="component" value="Unassembled WGS sequence"/>
</dbReference>
<dbReference type="GO" id="GO:0005524">
    <property type="term" value="F:ATP binding"/>
    <property type="evidence" value="ECO:0007669"/>
    <property type="project" value="UniProtKB-UniRule"/>
</dbReference>
<dbReference type="GO" id="GO:0000027">
    <property type="term" value="P:ribosomal large subunit assembly"/>
    <property type="evidence" value="ECO:0007669"/>
    <property type="project" value="UniProtKB-UniRule"/>
</dbReference>
<dbReference type="Pfam" id="PF03880">
    <property type="entry name" value="DbpA"/>
    <property type="match status" value="1"/>
</dbReference>
<evidence type="ECO:0000259" key="7">
    <source>
        <dbReference type="PROSITE" id="PS51192"/>
    </source>
</evidence>
<keyword evidence="3 5" id="KW-0347">Helicase</keyword>
<proteinExistence type="inferred from homology"/>
<evidence type="ECO:0000256" key="2">
    <source>
        <dbReference type="ARBA" id="ARBA00022801"/>
    </source>
</evidence>
<dbReference type="STRING" id="82801.SAMN04488506_0123"/>
<dbReference type="PANTHER" id="PTHR47959:SF13">
    <property type="entry name" value="ATP-DEPENDENT RNA HELICASE RHLE"/>
    <property type="match status" value="1"/>
</dbReference>
<dbReference type="InterPro" id="IPR005580">
    <property type="entry name" value="DbpA/CsdA_RNA-bd_dom"/>
</dbReference>
<feature type="domain" description="DEAD-box RNA helicase Q" evidence="9">
    <location>
        <begin position="5"/>
        <end position="33"/>
    </location>
</feature>
<dbReference type="InterPro" id="IPR044742">
    <property type="entry name" value="DEAD/DEAH_RhlB"/>
</dbReference>
<dbReference type="EMBL" id="FOXW01000001">
    <property type="protein sequence ID" value="SFP97283.1"/>
    <property type="molecule type" value="Genomic_DNA"/>
</dbReference>
<dbReference type="RefSeq" id="WP_092479141.1">
    <property type="nucleotide sequence ID" value="NZ_FOXW01000001.1"/>
</dbReference>
<dbReference type="PANTHER" id="PTHR47959">
    <property type="entry name" value="ATP-DEPENDENT RNA HELICASE RHLE-RELATED"/>
    <property type="match status" value="1"/>
</dbReference>
<dbReference type="InterPro" id="IPR000629">
    <property type="entry name" value="RNA-helicase_DEAD-box_CS"/>
</dbReference>
<dbReference type="SMART" id="SM00490">
    <property type="entry name" value="HELICc"/>
    <property type="match status" value="1"/>
</dbReference>
<comment type="subcellular location">
    <subcellularLocation>
        <location evidence="5">Cytoplasm</location>
    </subcellularLocation>
</comment>